<name>A0A8S5NYI2_9CAUD</name>
<dbReference type="EMBL" id="BK015295">
    <property type="protein sequence ID" value="DAD99870.1"/>
    <property type="molecule type" value="Genomic_DNA"/>
</dbReference>
<proteinExistence type="predicted"/>
<sequence length="29" mass="3509">MVCWYAHFLINSHASQKQVFKNVRAFLNR</sequence>
<organism evidence="1">
    <name type="scientific">Siphoviridae sp. ctwhn18</name>
    <dbReference type="NCBI Taxonomy" id="2825733"/>
    <lineage>
        <taxon>Viruses</taxon>
        <taxon>Duplodnaviria</taxon>
        <taxon>Heunggongvirae</taxon>
        <taxon>Uroviricota</taxon>
        <taxon>Caudoviricetes</taxon>
    </lineage>
</organism>
<protein>
    <submittedName>
        <fullName evidence="1">Uncharacterized protein</fullName>
    </submittedName>
</protein>
<evidence type="ECO:0000313" key="1">
    <source>
        <dbReference type="EMBL" id="DAD99870.1"/>
    </source>
</evidence>
<reference evidence="1" key="1">
    <citation type="journal article" date="2021" name="Proc. Natl. Acad. Sci. U.S.A.">
        <title>A Catalog of Tens of Thousands of Viruses from Human Metagenomes Reveals Hidden Associations with Chronic Diseases.</title>
        <authorList>
            <person name="Tisza M.J."/>
            <person name="Buck C.B."/>
        </authorList>
    </citation>
    <scope>NUCLEOTIDE SEQUENCE</scope>
    <source>
        <strain evidence="1">Ctwhn18</strain>
    </source>
</reference>
<accession>A0A8S5NYI2</accession>